<feature type="compositionally biased region" description="Basic and acidic residues" evidence="1">
    <location>
        <begin position="82"/>
        <end position="96"/>
    </location>
</feature>
<proteinExistence type="predicted"/>
<sequence>MSKQINNPLHGITLQNLLTELVDVYGWEYLAEQVEVRCFMFDPSIKSSLKFLRKTQWARDKVEAIYLSMLAEQTDSQTENDSQSHSEDGSQSHSEDGSQSQPESINPWAQSLNALSNDNKS</sequence>
<dbReference type="RefSeq" id="WP_315948308.1">
    <property type="nucleotide sequence ID" value="NZ_JAWCUA010000010.1"/>
</dbReference>
<evidence type="ECO:0000313" key="2">
    <source>
        <dbReference type="EMBL" id="MDU0114634.1"/>
    </source>
</evidence>
<feature type="compositionally biased region" description="Polar residues" evidence="1">
    <location>
        <begin position="97"/>
        <end position="121"/>
    </location>
</feature>
<gene>
    <name evidence="2" type="ORF">RT723_16895</name>
</gene>
<keyword evidence="3" id="KW-1185">Reference proteome</keyword>
<dbReference type="EMBL" id="JAWCUA010000010">
    <property type="protein sequence ID" value="MDU0114634.1"/>
    <property type="molecule type" value="Genomic_DNA"/>
</dbReference>
<name>A0ABU3R4M8_9GAMM</name>
<accession>A0ABU3R4M8</accession>
<dbReference type="Proteomes" id="UP001257914">
    <property type="component" value="Unassembled WGS sequence"/>
</dbReference>
<protein>
    <submittedName>
        <fullName evidence="2">VF530 family protein</fullName>
    </submittedName>
</protein>
<organism evidence="2 3">
    <name type="scientific">Psychrosphaera aquimarina</name>
    <dbReference type="NCBI Taxonomy" id="2044854"/>
    <lineage>
        <taxon>Bacteria</taxon>
        <taxon>Pseudomonadati</taxon>
        <taxon>Pseudomonadota</taxon>
        <taxon>Gammaproteobacteria</taxon>
        <taxon>Alteromonadales</taxon>
        <taxon>Pseudoalteromonadaceae</taxon>
        <taxon>Psychrosphaera</taxon>
    </lineage>
</organism>
<dbReference type="InterPro" id="IPR018668">
    <property type="entry name" value="DNA-binding_VF530-like"/>
</dbReference>
<dbReference type="Gene3D" id="1.10.720.30">
    <property type="entry name" value="SAP domain"/>
    <property type="match status" value="1"/>
</dbReference>
<dbReference type="InterPro" id="IPR036361">
    <property type="entry name" value="SAP_dom_sf"/>
</dbReference>
<evidence type="ECO:0000256" key="1">
    <source>
        <dbReference type="SAM" id="MobiDB-lite"/>
    </source>
</evidence>
<comment type="caution">
    <text evidence="2">The sequence shown here is derived from an EMBL/GenBank/DDBJ whole genome shotgun (WGS) entry which is preliminary data.</text>
</comment>
<feature type="region of interest" description="Disordered" evidence="1">
    <location>
        <begin position="73"/>
        <end position="121"/>
    </location>
</feature>
<evidence type="ECO:0000313" key="3">
    <source>
        <dbReference type="Proteomes" id="UP001257914"/>
    </source>
</evidence>
<reference evidence="2 3" key="1">
    <citation type="submission" date="2023-10" db="EMBL/GenBank/DDBJ databases">
        <title>Psychrosphaera aquimaarina strain SW33 isolated from seawater.</title>
        <authorList>
            <person name="Bayburt H."/>
            <person name="Kim J.M."/>
            <person name="Choi B.J."/>
            <person name="Jeon C.O."/>
        </authorList>
    </citation>
    <scope>NUCLEOTIDE SEQUENCE [LARGE SCALE GENOMIC DNA]</scope>
    <source>
        <strain evidence="2 3">KCTC 52743</strain>
    </source>
</reference>
<dbReference type="Pfam" id="PF09905">
    <property type="entry name" value="VF530"/>
    <property type="match status" value="1"/>
</dbReference>